<evidence type="ECO:0000256" key="3">
    <source>
        <dbReference type="ARBA" id="ARBA00022691"/>
    </source>
</evidence>
<dbReference type="PIRSF" id="PIRSF005739">
    <property type="entry name" value="O-mtase"/>
    <property type="match status" value="1"/>
</dbReference>
<dbReference type="Proteomes" id="UP000612362">
    <property type="component" value="Unassembled WGS sequence"/>
</dbReference>
<dbReference type="InterPro" id="IPR012967">
    <property type="entry name" value="COMT_dimerisation"/>
</dbReference>
<dbReference type="Pfam" id="PF08100">
    <property type="entry name" value="Dimerisation"/>
    <property type="match status" value="1"/>
</dbReference>
<proteinExistence type="predicted"/>
<dbReference type="GO" id="GO:0046983">
    <property type="term" value="F:protein dimerization activity"/>
    <property type="evidence" value="ECO:0007669"/>
    <property type="project" value="InterPro"/>
</dbReference>
<gene>
    <name evidence="6" type="ORF">KSX_61590</name>
</gene>
<accession>A0A8J3MVJ2</accession>
<dbReference type="AlphaFoldDB" id="A0A8J3MVJ2"/>
<dbReference type="SUPFAM" id="SSF53335">
    <property type="entry name" value="S-adenosyl-L-methionine-dependent methyltransferases"/>
    <property type="match status" value="1"/>
</dbReference>
<organism evidence="6 7">
    <name type="scientific">Ktedonospora formicarum</name>
    <dbReference type="NCBI Taxonomy" id="2778364"/>
    <lineage>
        <taxon>Bacteria</taxon>
        <taxon>Bacillati</taxon>
        <taxon>Chloroflexota</taxon>
        <taxon>Ktedonobacteria</taxon>
        <taxon>Ktedonobacterales</taxon>
        <taxon>Ktedonobacteraceae</taxon>
        <taxon>Ktedonospora</taxon>
    </lineage>
</organism>
<keyword evidence="3" id="KW-0949">S-adenosyl-L-methionine</keyword>
<name>A0A8J3MVJ2_9CHLR</name>
<dbReference type="GO" id="GO:0032259">
    <property type="term" value="P:methylation"/>
    <property type="evidence" value="ECO:0007669"/>
    <property type="project" value="UniProtKB-KW"/>
</dbReference>
<evidence type="ECO:0000313" key="6">
    <source>
        <dbReference type="EMBL" id="GHO47996.1"/>
    </source>
</evidence>
<dbReference type="InterPro" id="IPR016461">
    <property type="entry name" value="COMT-like"/>
</dbReference>
<comment type="caution">
    <text evidence="6">The sequence shown here is derived from an EMBL/GenBank/DDBJ whole genome shotgun (WGS) entry which is preliminary data.</text>
</comment>
<dbReference type="Gene3D" id="1.10.287.1350">
    <property type="match status" value="1"/>
</dbReference>
<evidence type="ECO:0000313" key="7">
    <source>
        <dbReference type="Proteomes" id="UP000612362"/>
    </source>
</evidence>
<dbReference type="SUPFAM" id="SSF46785">
    <property type="entry name" value="Winged helix' DNA-binding domain"/>
    <property type="match status" value="1"/>
</dbReference>
<dbReference type="CDD" id="cd02440">
    <property type="entry name" value="AdoMet_MTases"/>
    <property type="match status" value="1"/>
</dbReference>
<dbReference type="InterPro" id="IPR036390">
    <property type="entry name" value="WH_DNA-bd_sf"/>
</dbReference>
<dbReference type="Pfam" id="PF00891">
    <property type="entry name" value="Methyltransf_2"/>
    <property type="match status" value="1"/>
</dbReference>
<dbReference type="Gene3D" id="3.40.50.150">
    <property type="entry name" value="Vaccinia Virus protein VP39"/>
    <property type="match status" value="1"/>
</dbReference>
<dbReference type="EMBL" id="BNJF01000003">
    <property type="protein sequence ID" value="GHO47996.1"/>
    <property type="molecule type" value="Genomic_DNA"/>
</dbReference>
<dbReference type="InterPro" id="IPR001077">
    <property type="entry name" value="COMT_C"/>
</dbReference>
<dbReference type="PROSITE" id="PS51683">
    <property type="entry name" value="SAM_OMT_II"/>
    <property type="match status" value="1"/>
</dbReference>
<evidence type="ECO:0000256" key="1">
    <source>
        <dbReference type="ARBA" id="ARBA00022603"/>
    </source>
</evidence>
<keyword evidence="2" id="KW-0808">Transferase</keyword>
<evidence type="ECO:0000259" key="5">
    <source>
        <dbReference type="Pfam" id="PF08100"/>
    </source>
</evidence>
<dbReference type="InterPro" id="IPR029063">
    <property type="entry name" value="SAM-dependent_MTases_sf"/>
</dbReference>
<dbReference type="RefSeq" id="WP_220197211.1">
    <property type="nucleotide sequence ID" value="NZ_BNJF01000003.1"/>
</dbReference>
<protein>
    <submittedName>
        <fullName evidence="6">Methyltransferase</fullName>
    </submittedName>
</protein>
<sequence>MLQQPDRGAADHIFAVYGMLLDMYFSMSLQEIVHLKVADHLSEGPQSVEVLAKQVGVQADMLALHMRTMCSKDIFVEIEEGVFAHTERSRYLQTDIPCSLVSVSELIRSDSQRAVWTPEALAYSIRTGKSAFEHILGENLWSFLGTHPEDLAIANGAVVTLSDSLNEVIAEVLDLTDRRSFVDVGGGDGSFLATLLSKYPETTGALLEVPPMIENVKAQEFISELAGRYTYHSGDFLEGVPEGGDAYLLKEILTHWNDEACLKILNNCRKAMAPAGRLYVIEYILQTPPAKFTPYLVTGLIHRQWFDEDYQRTVPQLQRLLEQAGFEVVSHTPTSTDDSILTAQVRA</sequence>
<evidence type="ECO:0000256" key="2">
    <source>
        <dbReference type="ARBA" id="ARBA00022679"/>
    </source>
</evidence>
<evidence type="ECO:0000259" key="4">
    <source>
        <dbReference type="Pfam" id="PF00891"/>
    </source>
</evidence>
<keyword evidence="7" id="KW-1185">Reference proteome</keyword>
<dbReference type="GO" id="GO:0008171">
    <property type="term" value="F:O-methyltransferase activity"/>
    <property type="evidence" value="ECO:0007669"/>
    <property type="project" value="InterPro"/>
</dbReference>
<dbReference type="PANTHER" id="PTHR43712">
    <property type="entry name" value="PUTATIVE (AFU_ORTHOLOGUE AFUA_4G14580)-RELATED"/>
    <property type="match status" value="1"/>
</dbReference>
<feature type="domain" description="O-methyltransferase C-terminal" evidence="4">
    <location>
        <begin position="121"/>
        <end position="327"/>
    </location>
</feature>
<feature type="domain" description="O-methyltransferase dimerisation" evidence="5">
    <location>
        <begin position="23"/>
        <end position="94"/>
    </location>
</feature>
<dbReference type="Gene3D" id="1.10.10.10">
    <property type="entry name" value="Winged helix-like DNA-binding domain superfamily/Winged helix DNA-binding domain"/>
    <property type="match status" value="1"/>
</dbReference>
<dbReference type="PANTHER" id="PTHR43712:SF2">
    <property type="entry name" value="O-METHYLTRANSFERASE CICE"/>
    <property type="match status" value="1"/>
</dbReference>
<reference evidence="6" key="1">
    <citation type="submission" date="2020-10" db="EMBL/GenBank/DDBJ databases">
        <title>Taxonomic study of unclassified bacteria belonging to the class Ktedonobacteria.</title>
        <authorList>
            <person name="Yabe S."/>
            <person name="Wang C.M."/>
            <person name="Zheng Y."/>
            <person name="Sakai Y."/>
            <person name="Cavaletti L."/>
            <person name="Monciardini P."/>
            <person name="Donadio S."/>
        </authorList>
    </citation>
    <scope>NUCLEOTIDE SEQUENCE</scope>
    <source>
        <strain evidence="6">SOSP1-1</strain>
    </source>
</reference>
<dbReference type="InterPro" id="IPR036388">
    <property type="entry name" value="WH-like_DNA-bd_sf"/>
</dbReference>
<keyword evidence="1 6" id="KW-0489">Methyltransferase</keyword>